<evidence type="ECO:0000313" key="5">
    <source>
        <dbReference type="Proteomes" id="UP000291116"/>
    </source>
</evidence>
<dbReference type="GO" id="GO:0051017">
    <property type="term" value="P:actin filament bundle assembly"/>
    <property type="evidence" value="ECO:0007669"/>
    <property type="project" value="TreeGrafter"/>
</dbReference>
<keyword evidence="1" id="KW-0677">Repeat</keyword>
<dbReference type="Proteomes" id="UP000291116">
    <property type="component" value="Unassembled WGS sequence"/>
</dbReference>
<dbReference type="EMBL" id="CAACVS010000128">
    <property type="protein sequence ID" value="VEU37510.1"/>
    <property type="molecule type" value="Genomic_DNA"/>
</dbReference>
<reference evidence="4 5" key="1">
    <citation type="submission" date="2019-01" db="EMBL/GenBank/DDBJ databases">
        <authorList>
            <person name="Ferrante I. M."/>
        </authorList>
    </citation>
    <scope>NUCLEOTIDE SEQUENCE [LARGE SCALE GENOMIC DNA]</scope>
    <source>
        <strain evidence="4 5">B856</strain>
    </source>
</reference>
<evidence type="ECO:0000256" key="1">
    <source>
        <dbReference type="ARBA" id="ARBA00022737"/>
    </source>
</evidence>
<dbReference type="SUPFAM" id="SSF48403">
    <property type="entry name" value="Ankyrin repeat"/>
    <property type="match status" value="2"/>
</dbReference>
<dbReference type="PANTHER" id="PTHR24153">
    <property type="entry name" value="ESPIN"/>
    <property type="match status" value="1"/>
</dbReference>
<feature type="compositionally biased region" description="Basic residues" evidence="3">
    <location>
        <begin position="27"/>
        <end position="38"/>
    </location>
</feature>
<sequence>MPRKEKKESDSRDEHVEEEDDDECKPPARKSKKKKRKKKPEDDAGDTADDVSNTNADTEEATDSPDKKSWRDRIKFRGKKDPGELDKKDKDESEDDGKEEGAPKQKSWKDRISLPFGKKDKDGDDGDDGDDEKDEADAMSTAQETVDTKTTQAKLNKRTIEDFETEYHDAIRDHDWDLVEGLLKDYDETLYKKQRKAPGAKKKKNLKLLKYVPDMSRFKKEEIEPEIPVTPLMALDHEGRTPLHLCCHEPTPAKVLIRLMNCCRDAAAVKDKQGLLPLHIAVENRRANIVIERLVRGFYQGSWMGDNDNRTPLSIAVDIAVEKQIEQNIVPTKTFWGFPSSPEDIKWQEAQEKVWSVAAFLVKNRFDRRKRLLTVEHDKIFVALNKCAPPMVASNFLAAGRKHMVKTEVAGKLFFLLISRQYPMYIFNWYLQVIAIPFIMEQQDSTGCGAVAAHFRVGCMKHKDQRTNREKDSFATTMKKLAYAKLHKKDFVTTPQYLEWWEKLIMFINLWAIRFSENVADDTICKDNNVLLHTALINPDSPPLLIQLLAKLFPDSILHRHPKSTALPIHIACRHWQFRDYPRRKGEKIVSINQVCMELLKKDPTQTRKRYRNRLPLHHAIAVFKPWEFIEPLVDQDKASLLIRDPVTLLQPFQMAALKIQETYDIENLTKRGFTPVEWKNMSSEEQDRQMRKLLYEYDLKQLNLIYMVLRRSPDAAKKMKSSQDTLSVSKTKNSKKADEYHAQFQIVAMLEMKIARSVFGLGNVGGHFIGWCYESNEEGLWKTHRRNFAMVKEAIIDGFVPGGMQKWWQKLKFWLWQDCPRDNIPRRADFLLHCAVCNPNVSPWIVELILECFPRSATLPLPDSDGCYPLHIACTTDTYIPLPFEFPNKRCIIEMVSKAFREAILMKWRDRLPLHHAILGSKQWEEMRSMVEDEPVSLAIPGSESDLFPFQLMALHKQYSKSEMKQFQKIAEAEFRENFSETYTISEDEKAEQLNKVIERHERETIGCTFELLKHNPMLVHVGLIDRQNQTEDSIASGNSTVVDDCLNMDVAFSNLNFDESM</sequence>
<gene>
    <name evidence="4" type="ORF">PSNMU_V1.4_AUG-EV-PASAV3_0043090</name>
</gene>
<protein>
    <submittedName>
        <fullName evidence="4">Uncharacterized protein</fullName>
    </submittedName>
</protein>
<organism evidence="4 5">
    <name type="scientific">Pseudo-nitzschia multistriata</name>
    <dbReference type="NCBI Taxonomy" id="183589"/>
    <lineage>
        <taxon>Eukaryota</taxon>
        <taxon>Sar</taxon>
        <taxon>Stramenopiles</taxon>
        <taxon>Ochrophyta</taxon>
        <taxon>Bacillariophyta</taxon>
        <taxon>Bacillariophyceae</taxon>
        <taxon>Bacillariophycidae</taxon>
        <taxon>Bacillariales</taxon>
        <taxon>Bacillariaceae</taxon>
        <taxon>Pseudo-nitzschia</taxon>
    </lineage>
</organism>
<dbReference type="PANTHER" id="PTHR24153:SF8">
    <property type="entry name" value="FORKED, ISOFORM F"/>
    <property type="match status" value="1"/>
</dbReference>
<keyword evidence="5" id="KW-1185">Reference proteome</keyword>
<feature type="compositionally biased region" description="Basic and acidic residues" evidence="3">
    <location>
        <begin position="64"/>
        <end position="91"/>
    </location>
</feature>
<evidence type="ECO:0000313" key="4">
    <source>
        <dbReference type="EMBL" id="VEU37510.1"/>
    </source>
</evidence>
<dbReference type="InterPro" id="IPR052420">
    <property type="entry name" value="Espin/Espin-like"/>
</dbReference>
<dbReference type="GO" id="GO:0005737">
    <property type="term" value="C:cytoplasm"/>
    <property type="evidence" value="ECO:0007669"/>
    <property type="project" value="TreeGrafter"/>
</dbReference>
<name>A0A448Z649_9STRA</name>
<evidence type="ECO:0000256" key="3">
    <source>
        <dbReference type="SAM" id="MobiDB-lite"/>
    </source>
</evidence>
<feature type="compositionally biased region" description="Polar residues" evidence="3">
    <location>
        <begin position="140"/>
        <end position="152"/>
    </location>
</feature>
<dbReference type="AlphaFoldDB" id="A0A448Z649"/>
<feature type="compositionally biased region" description="Basic and acidic residues" evidence="3">
    <location>
        <begin position="99"/>
        <end position="122"/>
    </location>
</feature>
<dbReference type="InterPro" id="IPR036770">
    <property type="entry name" value="Ankyrin_rpt-contain_sf"/>
</dbReference>
<feature type="compositionally biased region" description="Basic and acidic residues" evidence="3">
    <location>
        <begin position="1"/>
        <end position="15"/>
    </location>
</feature>
<feature type="region of interest" description="Disordered" evidence="3">
    <location>
        <begin position="1"/>
        <end position="152"/>
    </location>
</feature>
<accession>A0A448Z649</accession>
<proteinExistence type="predicted"/>
<dbReference type="Gene3D" id="1.25.40.20">
    <property type="entry name" value="Ankyrin repeat-containing domain"/>
    <property type="match status" value="1"/>
</dbReference>
<feature type="compositionally biased region" description="Acidic residues" evidence="3">
    <location>
        <begin position="123"/>
        <end position="137"/>
    </location>
</feature>
<keyword evidence="2" id="KW-0040">ANK repeat</keyword>
<evidence type="ECO:0000256" key="2">
    <source>
        <dbReference type="ARBA" id="ARBA00023043"/>
    </source>
</evidence>
<dbReference type="GO" id="GO:0051015">
    <property type="term" value="F:actin filament binding"/>
    <property type="evidence" value="ECO:0007669"/>
    <property type="project" value="TreeGrafter"/>
</dbReference>
<dbReference type="OrthoDB" id="42977at2759"/>